<dbReference type="AlphaFoldDB" id="A0A2Z4AHM7"/>
<reference evidence="3 4" key="1">
    <citation type="submission" date="2018-06" db="EMBL/GenBank/DDBJ databases">
        <title>Draft Genome Sequence of a Novel Marine Bacterium Related to the Verrucomicrobia.</title>
        <authorList>
            <person name="Vosseberg J."/>
            <person name="Martijn J."/>
            <person name="Ettema T.J.G."/>
        </authorList>
    </citation>
    <scope>NUCLEOTIDE SEQUENCE [LARGE SCALE GENOMIC DNA]</scope>
    <source>
        <strain evidence="3">TARA_B100001123</strain>
    </source>
</reference>
<name>A0A2Z4AHM7_9BACT</name>
<proteinExistence type="predicted"/>
<gene>
    <name evidence="3" type="ORF">DF168_01937</name>
</gene>
<dbReference type="EMBL" id="CP029803">
    <property type="protein sequence ID" value="AWT60718.1"/>
    <property type="molecule type" value="Genomic_DNA"/>
</dbReference>
<keyword evidence="2" id="KW-1133">Transmembrane helix</keyword>
<organism evidence="3 4">
    <name type="scientific">Candidatus Moanibacter tarae</name>
    <dbReference type="NCBI Taxonomy" id="2200854"/>
    <lineage>
        <taxon>Bacteria</taxon>
        <taxon>Pseudomonadati</taxon>
        <taxon>Verrucomicrobiota</taxon>
        <taxon>Opitutia</taxon>
        <taxon>Puniceicoccales</taxon>
        <taxon>Puniceicoccales incertae sedis</taxon>
        <taxon>Candidatus Moanibacter</taxon>
    </lineage>
</organism>
<dbReference type="KEGG" id="mtar:DF168_01937"/>
<accession>A0A2Z4AHM7</accession>
<dbReference type="Proteomes" id="UP000247465">
    <property type="component" value="Chromosome"/>
</dbReference>
<evidence type="ECO:0000256" key="2">
    <source>
        <dbReference type="SAM" id="Phobius"/>
    </source>
</evidence>
<keyword evidence="2" id="KW-0812">Transmembrane</keyword>
<evidence type="ECO:0000313" key="4">
    <source>
        <dbReference type="Proteomes" id="UP000247465"/>
    </source>
</evidence>
<feature type="region of interest" description="Disordered" evidence="1">
    <location>
        <begin position="726"/>
        <end position="747"/>
    </location>
</feature>
<evidence type="ECO:0008006" key="5">
    <source>
        <dbReference type="Google" id="ProtNLM"/>
    </source>
</evidence>
<feature type="transmembrane region" description="Helical" evidence="2">
    <location>
        <begin position="20"/>
        <end position="41"/>
    </location>
</feature>
<sequence>MNPNRTNEGFTWGIRLFSNLLNSLLILIAIFQGLLVLLVLFQKEIPLPAFVLRDLDRKLDKLGIDFEVGKATFDTSGRLYANNLQLFQKETRDLLLESESVIIAFELPMLFILKAAAEEVEIRNTKLNCPSLYSLSGSEEAIAQRINGRLVNTSHGWNIRQLSFFLHNLRLGIRGPLPEAILRGDKVLTPEMKEEPLKQFFMFCRSLSELQKPLATLKDAHAQIRLREIRGFHPFLEVDLFGKSFHWPDAPRIGRFHVHAPRIDLLTLDLLDPIQVHADSLVIDGKIRTGLIRFLIESKSIHKEESDGLFRAFFSTPNSDSPVFSETGLSGYIRLEKYPLVEGNVFVGLDGGPLVIKGRIDMELGTGHLSLRSEADLKHLKNIVSLSKYRFLKFFAFPKTSHLYADLTIDKSFSFYDANFSFSSDWLKLGNAKLSNLRMSGSLDPYSIRFSRIEFDQSGHRTEGSIKIDLVTEQTRTLLKGHLYPRRFNSILPDWWAKTWKDFVFFGQPLRGDIEFQTNWKEGRLLFHYGAIAGENLSYRGMDISEIRLNSWAIPGFFELFQIESKRPEGEGEGSMRWIFKEPTQMARFLDIKTQFHLANLSALVGDESASFIDDFELPDPPLLEIEGLLYNRDAAPSNQRALRIKVESKRPFNYRMLSFDHLALDGRLGSENFSSDSLSFGLAGGNGNGSLEWDRSGSASNVSLDLSLRGADSEMLLEMIGLHKSLSSTPPQDDSTRSKPESSGGIVNLDLKAIGDPKDFLDFRGSGWLQMSQESLGKIHLFGGLSRLFYGSWIGFTTLRLERGEGYFLLDQNKISFPDLRFYGPNALVQAKGDLLFPHHEIDFKVQVKYMERVINPIATALSPLFKPLIDSLEVELSGLLANPQWRFSVHPSNIFESPTFSSRPIAPLERAEDEEP</sequence>
<evidence type="ECO:0000313" key="3">
    <source>
        <dbReference type="EMBL" id="AWT60718.1"/>
    </source>
</evidence>
<evidence type="ECO:0000256" key="1">
    <source>
        <dbReference type="SAM" id="MobiDB-lite"/>
    </source>
</evidence>
<keyword evidence="2" id="KW-0472">Membrane</keyword>
<protein>
    <recommendedName>
        <fullName evidence="5">AsmA-like C-terminal domain-containing protein</fullName>
    </recommendedName>
</protein>